<dbReference type="OrthoDB" id="2506174at2759"/>
<dbReference type="Proteomes" id="UP000037035">
    <property type="component" value="Unassembled WGS sequence"/>
</dbReference>
<keyword evidence="2" id="KW-1185">Reference proteome</keyword>
<dbReference type="AlphaFoldDB" id="A0A0L6VP44"/>
<protein>
    <submittedName>
        <fullName evidence="1">Uncharacterized protein</fullName>
    </submittedName>
</protein>
<comment type="caution">
    <text evidence="1">The sequence shown here is derived from an EMBL/GenBank/DDBJ whole genome shotgun (WGS) entry which is preliminary data.</text>
</comment>
<sequence>MGFSSAWGIDFEYFHFAYDCDESFNQNFQSILHNITSSYSYFLRKPDCTGKIGLSPEKGIASILRQLAYMIP</sequence>
<evidence type="ECO:0000313" key="1">
    <source>
        <dbReference type="EMBL" id="KNZ62481.1"/>
    </source>
</evidence>
<dbReference type="EMBL" id="LAVV01002954">
    <property type="protein sequence ID" value="KNZ62481.1"/>
    <property type="molecule type" value="Genomic_DNA"/>
</dbReference>
<proteinExistence type="predicted"/>
<dbReference type="VEuPathDB" id="FungiDB:VP01_1265g2"/>
<accession>A0A0L6VP44</accession>
<reference evidence="1 2" key="1">
    <citation type="submission" date="2015-08" db="EMBL/GenBank/DDBJ databases">
        <title>Next Generation Sequencing and Analysis of the Genome of Puccinia sorghi L Schw, the Causal Agent of Maize Common Rust.</title>
        <authorList>
            <person name="Rochi L."/>
            <person name="Burguener G."/>
            <person name="Darino M."/>
            <person name="Turjanski A."/>
            <person name="Kreff E."/>
            <person name="Dieguez M.J."/>
            <person name="Sacco F."/>
        </authorList>
    </citation>
    <scope>NUCLEOTIDE SEQUENCE [LARGE SCALE GENOMIC DNA]</scope>
    <source>
        <strain evidence="1 2">RO10H11247</strain>
    </source>
</reference>
<name>A0A0L6VP44_9BASI</name>
<gene>
    <name evidence="1" type="ORF">VP01_1265g2</name>
</gene>
<organism evidence="1 2">
    <name type="scientific">Puccinia sorghi</name>
    <dbReference type="NCBI Taxonomy" id="27349"/>
    <lineage>
        <taxon>Eukaryota</taxon>
        <taxon>Fungi</taxon>
        <taxon>Dikarya</taxon>
        <taxon>Basidiomycota</taxon>
        <taxon>Pucciniomycotina</taxon>
        <taxon>Pucciniomycetes</taxon>
        <taxon>Pucciniales</taxon>
        <taxon>Pucciniaceae</taxon>
        <taxon>Puccinia</taxon>
    </lineage>
</organism>
<dbReference type="STRING" id="27349.A0A0L6VP44"/>
<evidence type="ECO:0000313" key="2">
    <source>
        <dbReference type="Proteomes" id="UP000037035"/>
    </source>
</evidence>